<organism evidence="1 2">
    <name type="scientific">Theobroma cacao</name>
    <name type="common">Cacao</name>
    <name type="synonym">Cocoa</name>
    <dbReference type="NCBI Taxonomy" id="3641"/>
    <lineage>
        <taxon>Eukaryota</taxon>
        <taxon>Viridiplantae</taxon>
        <taxon>Streptophyta</taxon>
        <taxon>Embryophyta</taxon>
        <taxon>Tracheophyta</taxon>
        <taxon>Spermatophyta</taxon>
        <taxon>Magnoliopsida</taxon>
        <taxon>eudicotyledons</taxon>
        <taxon>Gunneridae</taxon>
        <taxon>Pentapetalae</taxon>
        <taxon>rosids</taxon>
        <taxon>malvids</taxon>
        <taxon>Malvales</taxon>
        <taxon>Malvaceae</taxon>
        <taxon>Byttnerioideae</taxon>
        <taxon>Theobroma</taxon>
    </lineage>
</organism>
<dbReference type="GeneID" id="108661126"/>
<dbReference type="Gramene" id="Tc03v2_t004140.1">
    <property type="protein sequence ID" value="Tc03v2_p004140.1"/>
    <property type="gene ID" value="Tc03v2_g004140"/>
</dbReference>
<evidence type="ECO:0000313" key="2">
    <source>
        <dbReference type="RefSeq" id="XP_017972500.1"/>
    </source>
</evidence>
<reference evidence="1" key="1">
    <citation type="journal article" date="1997" name="Nucleic Acids Res.">
        <title>tRNAscan-SE: a program for improved detection of transfer RNA genes in genomic sequence.</title>
        <authorList>
            <person name="Lowe T.M."/>
            <person name="Eddy S.R."/>
        </authorList>
    </citation>
    <scope>NUCLEOTIDE SEQUENCE [LARGE SCALE GENOMIC DNA]</scope>
    <source>
        <strain evidence="1">r\B97-61/B2</strain>
    </source>
</reference>
<accession>A0AB32W201</accession>
<name>A0AB32W201_THECC</name>
<dbReference type="PANTHER" id="PTHR12782:SF5">
    <property type="entry name" value="PROSTAGLANDIN E SYNTHASE 2"/>
    <property type="match status" value="1"/>
</dbReference>
<dbReference type="AlphaFoldDB" id="A0AB32W201"/>
<evidence type="ECO:0000313" key="1">
    <source>
        <dbReference type="Proteomes" id="UP000694886"/>
    </source>
</evidence>
<dbReference type="Proteomes" id="UP000694886">
    <property type="component" value="Chromosome 3"/>
</dbReference>
<gene>
    <name evidence="2" type="primary">LOC108661126</name>
</gene>
<sequence>MMIGGGRFPLSNRIANEKGLLIHLLRPLQDPRQRSSRPPASFPQGALFCSNTTNNSYSRRRWFSPVLSSISKSSAQAVSLGLAGVVVFATAASVYAKERPPAEIKPKDVVLNQFMFVPASSQVRVFLDFYDIPYKVVQVHSFTMIYHTKLWKSNSLLVVDGEQLVDTSDSCCPNSTIDKLAEKVLPKKTIS</sequence>
<reference evidence="2" key="2">
    <citation type="submission" date="2025-08" db="UniProtKB">
        <authorList>
            <consortium name="RefSeq"/>
        </authorList>
    </citation>
    <scope>IDENTIFICATION</scope>
</reference>
<dbReference type="KEGG" id="tcc:108661126"/>
<dbReference type="Gene3D" id="3.40.30.10">
    <property type="entry name" value="Glutaredoxin"/>
    <property type="match status" value="1"/>
</dbReference>
<dbReference type="PANTHER" id="PTHR12782">
    <property type="entry name" value="MICROSOMAL PROSTAGLANDIN E SYNTHASE-2"/>
    <property type="match status" value="1"/>
</dbReference>
<proteinExistence type="predicted"/>
<protein>
    <submittedName>
        <fullName evidence="2">Uncharacterized protein LOC108661126</fullName>
    </submittedName>
</protein>
<dbReference type="RefSeq" id="XP_017972500.1">
    <property type="nucleotide sequence ID" value="XM_018117011.1"/>
</dbReference>